<accession>A0A8T0X5Z0</accession>
<evidence type="ECO:0000256" key="1">
    <source>
        <dbReference type="SAM" id="MobiDB-lite"/>
    </source>
</evidence>
<sequence>MRKDKYTPYAYLFSPRRSGQNSLSSLLSRATGTWSGSGGGGPSERARARPRSRGQEGSRGSAAREESPAALTLACPGRRPSLCCCGPASPLFSRAISQASREQKHQAPARRGCAPGGQGCGAGGQDFWECLRSYDKYAQIRYVLHTM</sequence>
<proteinExistence type="predicted"/>
<name>A0A8T0X5Z0_PANVG</name>
<feature type="compositionally biased region" description="Polar residues" evidence="1">
    <location>
        <begin position="17"/>
        <end position="27"/>
    </location>
</feature>
<dbReference type="Proteomes" id="UP000823388">
    <property type="component" value="Chromosome 1N"/>
</dbReference>
<organism evidence="2 3">
    <name type="scientific">Panicum virgatum</name>
    <name type="common">Blackwell switchgrass</name>
    <dbReference type="NCBI Taxonomy" id="38727"/>
    <lineage>
        <taxon>Eukaryota</taxon>
        <taxon>Viridiplantae</taxon>
        <taxon>Streptophyta</taxon>
        <taxon>Embryophyta</taxon>
        <taxon>Tracheophyta</taxon>
        <taxon>Spermatophyta</taxon>
        <taxon>Magnoliopsida</taxon>
        <taxon>Liliopsida</taxon>
        <taxon>Poales</taxon>
        <taxon>Poaceae</taxon>
        <taxon>PACMAD clade</taxon>
        <taxon>Panicoideae</taxon>
        <taxon>Panicodae</taxon>
        <taxon>Paniceae</taxon>
        <taxon>Panicinae</taxon>
        <taxon>Panicum</taxon>
        <taxon>Panicum sect. Hiantes</taxon>
    </lineage>
</organism>
<feature type="region of interest" description="Disordered" evidence="1">
    <location>
        <begin position="15"/>
        <end position="69"/>
    </location>
</feature>
<dbReference type="EMBL" id="CM029038">
    <property type="protein sequence ID" value="KAG2651009.1"/>
    <property type="molecule type" value="Genomic_DNA"/>
</dbReference>
<evidence type="ECO:0000313" key="2">
    <source>
        <dbReference type="EMBL" id="KAG2651009.1"/>
    </source>
</evidence>
<keyword evidence="3" id="KW-1185">Reference proteome</keyword>
<comment type="caution">
    <text evidence="2">The sequence shown here is derived from an EMBL/GenBank/DDBJ whole genome shotgun (WGS) entry which is preliminary data.</text>
</comment>
<evidence type="ECO:0000313" key="3">
    <source>
        <dbReference type="Proteomes" id="UP000823388"/>
    </source>
</evidence>
<protein>
    <submittedName>
        <fullName evidence="2">Uncharacterized protein</fullName>
    </submittedName>
</protein>
<reference evidence="2" key="1">
    <citation type="submission" date="2020-05" db="EMBL/GenBank/DDBJ databases">
        <title>WGS assembly of Panicum virgatum.</title>
        <authorList>
            <person name="Lovell J.T."/>
            <person name="Jenkins J."/>
            <person name="Shu S."/>
            <person name="Juenger T.E."/>
            <person name="Schmutz J."/>
        </authorList>
    </citation>
    <scope>NUCLEOTIDE SEQUENCE</scope>
    <source>
        <strain evidence="2">AP13</strain>
    </source>
</reference>
<gene>
    <name evidence="2" type="ORF">PVAP13_1NG214195</name>
</gene>
<dbReference type="AlphaFoldDB" id="A0A8T0X5Z0"/>